<dbReference type="HOGENOM" id="CLU_615458_0_0_1"/>
<dbReference type="eggNOG" id="ENOG502TCM7">
    <property type="taxonomic scope" value="Eukaryota"/>
</dbReference>
<reference evidence="3" key="5">
    <citation type="submission" date="2018-04" db="UniProtKB">
        <authorList>
            <consortium name="EnsemblFungi"/>
        </authorList>
    </citation>
    <scope>IDENTIFICATION</scope>
    <source>
        <strain evidence="3">R3-111a-1</strain>
    </source>
</reference>
<evidence type="ECO:0000313" key="2">
    <source>
        <dbReference type="EMBL" id="EJT76892.1"/>
    </source>
</evidence>
<keyword evidence="4" id="KW-1185">Reference proteome</keyword>
<dbReference type="AlphaFoldDB" id="J3NZV9"/>
<organism evidence="2">
    <name type="scientific">Gaeumannomyces tritici (strain R3-111a-1)</name>
    <name type="common">Wheat and barley take-all root rot fungus</name>
    <name type="synonym">Gaeumannomyces graminis var. tritici</name>
    <dbReference type="NCBI Taxonomy" id="644352"/>
    <lineage>
        <taxon>Eukaryota</taxon>
        <taxon>Fungi</taxon>
        <taxon>Dikarya</taxon>
        <taxon>Ascomycota</taxon>
        <taxon>Pezizomycotina</taxon>
        <taxon>Sordariomycetes</taxon>
        <taxon>Sordariomycetidae</taxon>
        <taxon>Magnaporthales</taxon>
        <taxon>Magnaporthaceae</taxon>
        <taxon>Gaeumannomyces</taxon>
    </lineage>
</organism>
<dbReference type="EMBL" id="GL385397">
    <property type="protein sequence ID" value="EJT76892.1"/>
    <property type="molecule type" value="Genomic_DNA"/>
</dbReference>
<reference evidence="2" key="3">
    <citation type="submission" date="2010-09" db="EMBL/GenBank/DDBJ databases">
        <title>Annotation of Gaeumannomyces graminis var. tritici R3-111a-1.</title>
        <authorList>
            <consortium name="The Broad Institute Genome Sequencing Platform"/>
            <person name="Ma L.-J."/>
            <person name="Dead R."/>
            <person name="Young S.K."/>
            <person name="Zeng Q."/>
            <person name="Gargeya S."/>
            <person name="Fitzgerald M."/>
            <person name="Haas B."/>
            <person name="Abouelleil A."/>
            <person name="Alvarado L."/>
            <person name="Arachchi H.M."/>
            <person name="Berlin A."/>
            <person name="Brown A."/>
            <person name="Chapman S.B."/>
            <person name="Chen Z."/>
            <person name="Dunbar C."/>
            <person name="Freedman E."/>
            <person name="Gearin G."/>
            <person name="Gellesch M."/>
            <person name="Goldberg J."/>
            <person name="Griggs A."/>
            <person name="Gujja S."/>
            <person name="Heiman D."/>
            <person name="Howarth C."/>
            <person name="Larson L."/>
            <person name="Lui A."/>
            <person name="MacDonald P.J.P."/>
            <person name="Mehta T."/>
            <person name="Montmayeur A."/>
            <person name="Murphy C."/>
            <person name="Neiman D."/>
            <person name="Pearson M."/>
            <person name="Priest M."/>
            <person name="Roberts A."/>
            <person name="Saif S."/>
            <person name="Shea T."/>
            <person name="Shenoy N."/>
            <person name="Sisk P."/>
            <person name="Stolte C."/>
            <person name="Sykes S."/>
            <person name="Yandava C."/>
            <person name="Wortman J."/>
            <person name="Nusbaum C."/>
            <person name="Birren B."/>
        </authorList>
    </citation>
    <scope>NUCLEOTIDE SEQUENCE</scope>
    <source>
        <strain evidence="2">R3-111a-1</strain>
    </source>
</reference>
<dbReference type="OrthoDB" id="5244857at2759"/>
<dbReference type="GeneID" id="20347264"/>
<evidence type="ECO:0000313" key="3">
    <source>
        <dbReference type="EnsemblFungi" id="EJT76892"/>
    </source>
</evidence>
<feature type="region of interest" description="Disordered" evidence="1">
    <location>
        <begin position="263"/>
        <end position="313"/>
    </location>
</feature>
<dbReference type="RefSeq" id="XP_009222892.1">
    <property type="nucleotide sequence ID" value="XM_009224628.1"/>
</dbReference>
<reference evidence="3" key="4">
    <citation type="journal article" date="2015" name="G3 (Bethesda)">
        <title>Genome sequences of three phytopathogenic species of the Magnaporthaceae family of fungi.</title>
        <authorList>
            <person name="Okagaki L.H."/>
            <person name="Nunes C.C."/>
            <person name="Sailsbery J."/>
            <person name="Clay B."/>
            <person name="Brown D."/>
            <person name="John T."/>
            <person name="Oh Y."/>
            <person name="Young N."/>
            <person name="Fitzgerald M."/>
            <person name="Haas B.J."/>
            <person name="Zeng Q."/>
            <person name="Young S."/>
            <person name="Adiconis X."/>
            <person name="Fan L."/>
            <person name="Levin J.Z."/>
            <person name="Mitchell T.K."/>
            <person name="Okubara P.A."/>
            <person name="Farman M.L."/>
            <person name="Kohn L.M."/>
            <person name="Birren B."/>
            <person name="Ma L.-J."/>
            <person name="Dean R.A."/>
        </authorList>
    </citation>
    <scope>NUCLEOTIDE SEQUENCE</scope>
    <source>
        <strain evidence="3">R3-111a-1</strain>
    </source>
</reference>
<name>J3NZV9_GAET3</name>
<reference evidence="2" key="2">
    <citation type="submission" date="2010-07" db="EMBL/GenBank/DDBJ databases">
        <authorList>
            <consortium name="The Broad Institute Genome Sequencing Platform"/>
            <consortium name="Broad Institute Genome Sequencing Center for Infectious Disease"/>
            <person name="Ma L.-J."/>
            <person name="Dead R."/>
            <person name="Young S."/>
            <person name="Zeng Q."/>
            <person name="Koehrsen M."/>
            <person name="Alvarado L."/>
            <person name="Berlin A."/>
            <person name="Chapman S.B."/>
            <person name="Chen Z."/>
            <person name="Freedman E."/>
            <person name="Gellesch M."/>
            <person name="Goldberg J."/>
            <person name="Griggs A."/>
            <person name="Gujja S."/>
            <person name="Heilman E.R."/>
            <person name="Heiman D."/>
            <person name="Hepburn T."/>
            <person name="Howarth C."/>
            <person name="Jen D."/>
            <person name="Larson L."/>
            <person name="Mehta T."/>
            <person name="Neiman D."/>
            <person name="Pearson M."/>
            <person name="Roberts A."/>
            <person name="Saif S."/>
            <person name="Shea T."/>
            <person name="Shenoy N."/>
            <person name="Sisk P."/>
            <person name="Stolte C."/>
            <person name="Sykes S."/>
            <person name="Walk T."/>
            <person name="White J."/>
            <person name="Yandava C."/>
            <person name="Haas B."/>
            <person name="Nusbaum C."/>
            <person name="Birren B."/>
        </authorList>
    </citation>
    <scope>NUCLEOTIDE SEQUENCE</scope>
    <source>
        <strain evidence="2">R3-111a-1</strain>
    </source>
</reference>
<protein>
    <submittedName>
        <fullName evidence="2 3">Uncharacterized protein</fullName>
    </submittedName>
</protein>
<accession>J3NZV9</accession>
<evidence type="ECO:0000256" key="1">
    <source>
        <dbReference type="SAM" id="MobiDB-lite"/>
    </source>
</evidence>
<dbReference type="STRING" id="644352.J3NZV9"/>
<feature type="compositionally biased region" description="Low complexity" evidence="1">
    <location>
        <begin position="141"/>
        <end position="161"/>
    </location>
</feature>
<reference evidence="4" key="1">
    <citation type="submission" date="2010-07" db="EMBL/GenBank/DDBJ databases">
        <title>The genome sequence of Gaeumannomyces graminis var. tritici strain R3-111a-1.</title>
        <authorList>
            <consortium name="The Broad Institute Genome Sequencing Platform"/>
            <person name="Ma L.-J."/>
            <person name="Dead R."/>
            <person name="Young S."/>
            <person name="Zeng Q."/>
            <person name="Koehrsen M."/>
            <person name="Alvarado L."/>
            <person name="Berlin A."/>
            <person name="Chapman S.B."/>
            <person name="Chen Z."/>
            <person name="Freedman E."/>
            <person name="Gellesch M."/>
            <person name="Goldberg J."/>
            <person name="Griggs A."/>
            <person name="Gujja S."/>
            <person name="Heilman E.R."/>
            <person name="Heiman D."/>
            <person name="Hepburn T."/>
            <person name="Howarth C."/>
            <person name="Jen D."/>
            <person name="Larson L."/>
            <person name="Mehta T."/>
            <person name="Neiman D."/>
            <person name="Pearson M."/>
            <person name="Roberts A."/>
            <person name="Saif S."/>
            <person name="Shea T."/>
            <person name="Shenoy N."/>
            <person name="Sisk P."/>
            <person name="Stolte C."/>
            <person name="Sykes S."/>
            <person name="Walk T."/>
            <person name="White J."/>
            <person name="Yandava C."/>
            <person name="Haas B."/>
            <person name="Nusbaum C."/>
            <person name="Birren B."/>
        </authorList>
    </citation>
    <scope>NUCLEOTIDE SEQUENCE [LARGE SCALE GENOMIC DNA]</scope>
    <source>
        <strain evidence="4">R3-111a-1</strain>
    </source>
</reference>
<sequence length="437" mass="47802">MTPSPSLSRPPIPRPSTYSYRYSGSLGAFTNRDFPTFSIRPTADMPLPSVSTPGLEMDSSREETDKAFAAVEAALGVQINDGATPIDPFHFEDLLTRIAAAGVLPQRQNKAEGNGPRRLQLPQSLPLLDIPKILITDAEEASTTQQHAQQQIAQNRTRQQAQEVQPARSTHVYLPCSPFTITMPTFRHGPIRLSRSDINTFGVKRLGSYETLDWAALQRPTLSDGTNGFPSGNVHFTQGSETLDVDELACWLDGFGLGGIGGLLSSDEDERNNNSNTGKAKKKGGDDTRLGGLAGDNRLDRNRDSGGVSDVSKPTDMLEYASISPTDSFGSMKQPEMAQVYNGLLIPSVNEPLPGRWDARLKLEGYDVEHWVFGLQHLGEHKQQFAIGSERGDESLPESPMFGLDITGEVVPMGKNLSHDLRDFLQWATDNVCTFAF</sequence>
<dbReference type="VEuPathDB" id="FungiDB:GGTG_06806"/>
<gene>
    <name evidence="3" type="primary">20347264</name>
    <name evidence="2" type="ORF">GGTG_06806</name>
</gene>
<feature type="region of interest" description="Disordered" evidence="1">
    <location>
        <begin position="140"/>
        <end position="161"/>
    </location>
</feature>
<proteinExistence type="predicted"/>
<dbReference type="Proteomes" id="UP000006039">
    <property type="component" value="Unassembled WGS sequence"/>
</dbReference>
<dbReference type="EnsemblFungi" id="EJT76892">
    <property type="protein sequence ID" value="EJT76892"/>
    <property type="gene ID" value="GGTG_06806"/>
</dbReference>
<evidence type="ECO:0000313" key="4">
    <source>
        <dbReference type="Proteomes" id="UP000006039"/>
    </source>
</evidence>